<proteinExistence type="predicted"/>
<organism evidence="3 4">
    <name type="scientific">Actinomyces bowdenii</name>
    <dbReference type="NCBI Taxonomy" id="131109"/>
    <lineage>
        <taxon>Bacteria</taxon>
        <taxon>Bacillati</taxon>
        <taxon>Actinomycetota</taxon>
        <taxon>Actinomycetes</taxon>
        <taxon>Actinomycetales</taxon>
        <taxon>Actinomycetaceae</taxon>
        <taxon>Actinomyces</taxon>
    </lineage>
</organism>
<feature type="transmembrane region" description="Helical" evidence="2">
    <location>
        <begin position="238"/>
        <end position="260"/>
    </location>
</feature>
<dbReference type="AlphaFoldDB" id="A0A3P1UQA8"/>
<feature type="transmembrane region" description="Helical" evidence="2">
    <location>
        <begin position="101"/>
        <end position="122"/>
    </location>
</feature>
<dbReference type="Pfam" id="PF13367">
    <property type="entry name" value="PrsW-protease"/>
    <property type="match status" value="1"/>
</dbReference>
<evidence type="ECO:0000256" key="1">
    <source>
        <dbReference type="SAM" id="MobiDB-lite"/>
    </source>
</evidence>
<feature type="compositionally biased region" description="Pro residues" evidence="1">
    <location>
        <begin position="42"/>
        <end position="57"/>
    </location>
</feature>
<dbReference type="Proteomes" id="UP000271272">
    <property type="component" value="Unassembled WGS sequence"/>
</dbReference>
<feature type="transmembrane region" description="Helical" evidence="2">
    <location>
        <begin position="272"/>
        <end position="294"/>
    </location>
</feature>
<dbReference type="GO" id="GO:0006508">
    <property type="term" value="P:proteolysis"/>
    <property type="evidence" value="ECO:0007669"/>
    <property type="project" value="UniProtKB-KW"/>
</dbReference>
<reference evidence="3 4" key="1">
    <citation type="submission" date="2018-11" db="EMBL/GenBank/DDBJ databases">
        <title>Genomes From Bacteria Associated with the Canine Oral Cavity: a Test Case for Automated Genome-Based Taxonomic Assignment.</title>
        <authorList>
            <person name="Coil D.A."/>
            <person name="Jospin G."/>
            <person name="Darling A.E."/>
            <person name="Wallis C."/>
            <person name="Davis I.J."/>
            <person name="Harris S."/>
            <person name="Eisen J.A."/>
            <person name="Holcombe L.J."/>
            <person name="O'Flynn C."/>
        </authorList>
    </citation>
    <scope>NUCLEOTIDE SEQUENCE [LARGE SCALE GENOMIC DNA]</scope>
    <source>
        <strain evidence="3 4">OH5050</strain>
    </source>
</reference>
<comment type="caution">
    <text evidence="3">The sequence shown here is derived from an EMBL/GenBank/DDBJ whole genome shotgun (WGS) entry which is preliminary data.</text>
</comment>
<dbReference type="RefSeq" id="WP_124934619.1">
    <property type="nucleotide sequence ID" value="NZ_RQZC01000028.1"/>
</dbReference>
<feature type="transmembrane region" description="Helical" evidence="2">
    <location>
        <begin position="71"/>
        <end position="95"/>
    </location>
</feature>
<dbReference type="PANTHER" id="PTHR36844:SF1">
    <property type="entry name" value="PROTEASE PRSW"/>
    <property type="match status" value="1"/>
</dbReference>
<sequence length="420" mass="44941">MSTPTPGQGPWAPRPGYQRARLPQLSTAAAGAPRGGGATPQGPGPHPPMGPAGPPPWSASGARGPGGWRRVVGTVLAVLGALGLAAVLVVVSASATDMSQVALATLLALIPLGIVLLVVFWIDRWEREPWSMMLLAFLWGAGFSTVISLVVNTTTTVLVAESSYDLEGAMLVSAVVSAPIIEELTKGLGVLVVFLIWRRTFNGAVDGIVYAAVVAGGFAFAENILYFVRYYELIVEVFILRGVFSPFTHVIFTAFTGAAIGMSARRRSRAAWLWCAPIGLGCAIILHAFWNGVIAASPQYYFLVGIPFFIACVGMIIWLRWAERMNMRRRLADYSRAGWFSPGEVAMLTTGSGRSQGRRWAAARGPVAARAMADFQKGAAELAQLRQQAVDGHAGGDFAAEERRALERITQSRRVFLGQA</sequence>
<keyword evidence="2" id="KW-0472">Membrane</keyword>
<evidence type="ECO:0000256" key="2">
    <source>
        <dbReference type="SAM" id="Phobius"/>
    </source>
</evidence>
<keyword evidence="2" id="KW-0812">Transmembrane</keyword>
<feature type="transmembrane region" description="Helical" evidence="2">
    <location>
        <begin position="171"/>
        <end position="196"/>
    </location>
</feature>
<dbReference type="InterPro" id="IPR026898">
    <property type="entry name" value="PrsW"/>
</dbReference>
<dbReference type="EMBL" id="RQZC01000028">
    <property type="protein sequence ID" value="RRD24124.1"/>
    <property type="molecule type" value="Genomic_DNA"/>
</dbReference>
<keyword evidence="4" id="KW-1185">Reference proteome</keyword>
<feature type="transmembrane region" description="Helical" evidence="2">
    <location>
        <begin position="134"/>
        <end position="151"/>
    </location>
</feature>
<feature type="region of interest" description="Disordered" evidence="1">
    <location>
        <begin position="1"/>
        <end position="64"/>
    </location>
</feature>
<dbReference type="PANTHER" id="PTHR36844">
    <property type="entry name" value="PROTEASE PRSW"/>
    <property type="match status" value="1"/>
</dbReference>
<keyword evidence="3" id="KW-0378">Hydrolase</keyword>
<dbReference type="GO" id="GO:0008233">
    <property type="term" value="F:peptidase activity"/>
    <property type="evidence" value="ECO:0007669"/>
    <property type="project" value="UniProtKB-KW"/>
</dbReference>
<feature type="transmembrane region" description="Helical" evidence="2">
    <location>
        <begin position="208"/>
        <end position="226"/>
    </location>
</feature>
<dbReference type="OrthoDB" id="9785431at2"/>
<name>A0A3P1UQA8_9ACTO</name>
<evidence type="ECO:0000313" key="3">
    <source>
        <dbReference type="EMBL" id="RRD24124.1"/>
    </source>
</evidence>
<accession>A0A3P1UQA8</accession>
<gene>
    <name evidence="3" type="ORF">EII10_11450</name>
</gene>
<keyword evidence="3" id="KW-0645">Protease</keyword>
<keyword evidence="2" id="KW-1133">Transmembrane helix</keyword>
<protein>
    <submittedName>
        <fullName evidence="3">Protease PrsW</fullName>
    </submittedName>
</protein>
<evidence type="ECO:0000313" key="4">
    <source>
        <dbReference type="Proteomes" id="UP000271272"/>
    </source>
</evidence>
<feature type="transmembrane region" description="Helical" evidence="2">
    <location>
        <begin position="300"/>
        <end position="321"/>
    </location>
</feature>